<accession>A0A835EEH6</accession>
<evidence type="ECO:0000313" key="5">
    <source>
        <dbReference type="EMBL" id="KAF8687659.1"/>
    </source>
</evidence>
<reference evidence="5" key="1">
    <citation type="submission" date="2020-07" db="EMBL/GenBank/DDBJ databases">
        <title>Genome sequence and genetic diversity analysis of an under-domesticated orphan crop, white fonio (Digitaria exilis).</title>
        <authorList>
            <person name="Bennetzen J.L."/>
            <person name="Chen S."/>
            <person name="Ma X."/>
            <person name="Wang X."/>
            <person name="Yssel A.E.J."/>
            <person name="Chaluvadi S.R."/>
            <person name="Johnson M."/>
            <person name="Gangashetty P."/>
            <person name="Hamidou F."/>
            <person name="Sanogo M.D."/>
            <person name="Zwaenepoel A."/>
            <person name="Wallace J."/>
            <person name="Van De Peer Y."/>
            <person name="Van Deynze A."/>
        </authorList>
    </citation>
    <scope>NUCLEOTIDE SEQUENCE</scope>
    <source>
        <tissue evidence="5">Leaves</tissue>
    </source>
</reference>
<dbReference type="EMBL" id="JACEFO010002054">
    <property type="protein sequence ID" value="KAF8687659.1"/>
    <property type="molecule type" value="Genomic_DNA"/>
</dbReference>
<evidence type="ECO:0000256" key="3">
    <source>
        <dbReference type="RuleBase" id="RU003718"/>
    </source>
</evidence>
<dbReference type="PANTHER" id="PTHR11926">
    <property type="entry name" value="GLUCOSYL/GLUCURONOSYL TRANSFERASES"/>
    <property type="match status" value="1"/>
</dbReference>
<keyword evidence="2 3" id="KW-0808">Transferase</keyword>
<organism evidence="5 6">
    <name type="scientific">Digitaria exilis</name>
    <dbReference type="NCBI Taxonomy" id="1010633"/>
    <lineage>
        <taxon>Eukaryota</taxon>
        <taxon>Viridiplantae</taxon>
        <taxon>Streptophyta</taxon>
        <taxon>Embryophyta</taxon>
        <taxon>Tracheophyta</taxon>
        <taxon>Spermatophyta</taxon>
        <taxon>Magnoliopsida</taxon>
        <taxon>Liliopsida</taxon>
        <taxon>Poales</taxon>
        <taxon>Poaceae</taxon>
        <taxon>PACMAD clade</taxon>
        <taxon>Panicoideae</taxon>
        <taxon>Panicodae</taxon>
        <taxon>Paniceae</taxon>
        <taxon>Anthephorinae</taxon>
        <taxon>Digitaria</taxon>
    </lineage>
</organism>
<dbReference type="InterPro" id="IPR002213">
    <property type="entry name" value="UDP_glucos_trans"/>
</dbReference>
<dbReference type="SUPFAM" id="SSF53756">
    <property type="entry name" value="UDP-Glycosyltransferase/glycogen phosphorylase"/>
    <property type="match status" value="1"/>
</dbReference>
<dbReference type="OrthoDB" id="5835829at2759"/>
<gene>
    <name evidence="5" type="ORF">HU200_042576</name>
</gene>
<dbReference type="Gene3D" id="3.40.50.2000">
    <property type="entry name" value="Glycogen Phosphorylase B"/>
    <property type="match status" value="2"/>
</dbReference>
<dbReference type="Proteomes" id="UP000636709">
    <property type="component" value="Unassembled WGS sequence"/>
</dbReference>
<comment type="caution">
    <text evidence="5">The sequence shown here is derived from an EMBL/GenBank/DDBJ whole genome shotgun (WGS) entry which is preliminary data.</text>
</comment>
<dbReference type="FunFam" id="3.40.50.2000:FF:000019">
    <property type="entry name" value="Glycosyltransferase"/>
    <property type="match status" value="1"/>
</dbReference>
<dbReference type="Pfam" id="PF00201">
    <property type="entry name" value="UDPGT"/>
    <property type="match status" value="1"/>
</dbReference>
<dbReference type="EC" id="2.4.1.-" evidence="4"/>
<evidence type="ECO:0000256" key="4">
    <source>
        <dbReference type="RuleBase" id="RU362057"/>
    </source>
</evidence>
<evidence type="ECO:0000256" key="1">
    <source>
        <dbReference type="ARBA" id="ARBA00009995"/>
    </source>
</evidence>
<dbReference type="GO" id="GO:0080043">
    <property type="term" value="F:quercetin 3-O-glucosyltransferase activity"/>
    <property type="evidence" value="ECO:0007669"/>
    <property type="project" value="TreeGrafter"/>
</dbReference>
<comment type="similarity">
    <text evidence="1 3">Belongs to the UDP-glycosyltransferase family.</text>
</comment>
<keyword evidence="6" id="KW-1185">Reference proteome</keyword>
<dbReference type="GO" id="GO:0080044">
    <property type="term" value="F:quercetin 7-O-glucosyltransferase activity"/>
    <property type="evidence" value="ECO:0007669"/>
    <property type="project" value="TreeGrafter"/>
</dbReference>
<dbReference type="InterPro" id="IPR035595">
    <property type="entry name" value="UDP_glycos_trans_CS"/>
</dbReference>
<dbReference type="CDD" id="cd03784">
    <property type="entry name" value="GT1_Gtf-like"/>
    <property type="match status" value="1"/>
</dbReference>
<evidence type="ECO:0000313" key="6">
    <source>
        <dbReference type="Proteomes" id="UP000636709"/>
    </source>
</evidence>
<evidence type="ECO:0000256" key="2">
    <source>
        <dbReference type="ARBA" id="ARBA00022679"/>
    </source>
</evidence>
<dbReference type="PROSITE" id="PS00375">
    <property type="entry name" value="UDPGT"/>
    <property type="match status" value="1"/>
</dbReference>
<dbReference type="PANTHER" id="PTHR11926:SF1534">
    <property type="entry name" value="GLYCOSYLTRANSFERASE"/>
    <property type="match status" value="1"/>
</dbReference>
<sequence length="435" mass="47323">MSSPRPHFLVLTFPFQGHIAPALRLAQRLLADVPDALVTFSTTEAAHRHMFPAKPGDGDGAKVPADEHDSRLEFLPFSDGTEAGILPNMALNAYLASFHAEGARTVAEILDDLATRGRPVTRVVYTLLLPWAADVARDRGVPSALYWIQPVAVFAIYFHYFHGHGTVVAEHRHDPSFVVELPGLAPLTIGDLPNFLTDALGALAAVGAHDVLPVGPVLQSGEMSGIFKQDDVEYMEWLDAKPENSVVYVAFGSLATMGREQLDELLLGLEESGRPYLCVIRKDIKVALTDAEAEMPHECLKNGMVVEWCDQVRVLLHAAVGCFVTHCGWNSVMESVASGVPMVCVPGVSDQRMNAHLIVHDWRVGVRAQVDKGGVLRAAEVRRCIDEVMDDSEAAVEVRQMAGKWKQIVVEATGKGGSSYRNLMAFMDDGARSAV</sequence>
<protein>
    <recommendedName>
        <fullName evidence="4">Glycosyltransferase</fullName>
        <ecNumber evidence="4">2.4.1.-</ecNumber>
    </recommendedName>
</protein>
<keyword evidence="3" id="KW-0328">Glycosyltransferase</keyword>
<proteinExistence type="inferred from homology"/>
<name>A0A835EEH6_9POAL</name>
<dbReference type="AlphaFoldDB" id="A0A835EEH6"/>